<organism evidence="6">
    <name type="scientific">marine sediment metagenome</name>
    <dbReference type="NCBI Taxonomy" id="412755"/>
    <lineage>
        <taxon>unclassified sequences</taxon>
        <taxon>metagenomes</taxon>
        <taxon>ecological metagenomes</taxon>
    </lineage>
</organism>
<dbReference type="InterPro" id="IPR013785">
    <property type="entry name" value="Aldolase_TIM"/>
</dbReference>
<dbReference type="CDD" id="cd00381">
    <property type="entry name" value="IMPDH"/>
    <property type="match status" value="1"/>
</dbReference>
<dbReference type="EC" id="1.7.1.7" evidence="1"/>
<keyword evidence="3" id="KW-0521">NADP</keyword>
<dbReference type="SUPFAM" id="SSF51412">
    <property type="entry name" value="Inosine monophosphate dehydrogenase (IMPDH)"/>
    <property type="match status" value="1"/>
</dbReference>
<dbReference type="SMART" id="SM01240">
    <property type="entry name" value="IMPDH"/>
    <property type="match status" value="1"/>
</dbReference>
<evidence type="ECO:0000256" key="4">
    <source>
        <dbReference type="ARBA" id="ARBA00023002"/>
    </source>
</evidence>
<dbReference type="EMBL" id="LAZR01010866">
    <property type="protein sequence ID" value="KKM64617.1"/>
    <property type="molecule type" value="Genomic_DNA"/>
</dbReference>
<reference evidence="6" key="1">
    <citation type="journal article" date="2015" name="Nature">
        <title>Complex archaea that bridge the gap between prokaryotes and eukaryotes.</title>
        <authorList>
            <person name="Spang A."/>
            <person name="Saw J.H."/>
            <person name="Jorgensen S.L."/>
            <person name="Zaremba-Niedzwiedzka K."/>
            <person name="Martijn J."/>
            <person name="Lind A.E."/>
            <person name="van Eijk R."/>
            <person name="Schleper C."/>
            <person name="Guy L."/>
            <person name="Ettema T.J."/>
        </authorList>
    </citation>
    <scope>NUCLEOTIDE SEQUENCE</scope>
</reference>
<dbReference type="Pfam" id="PF00478">
    <property type="entry name" value="IMPDH"/>
    <property type="match status" value="1"/>
</dbReference>
<name>A0A0F9M5W7_9ZZZZ</name>
<keyword evidence="4" id="KW-0560">Oxidoreductase</keyword>
<protein>
    <recommendedName>
        <fullName evidence="2">GMP reductase</fullName>
        <ecNumber evidence="1">1.7.1.7</ecNumber>
    </recommendedName>
</protein>
<accession>A0A0F9M5W7</accession>
<comment type="caution">
    <text evidence="6">The sequence shown here is derived from an EMBL/GenBank/DDBJ whole genome shotgun (WGS) entry which is preliminary data.</text>
</comment>
<dbReference type="InterPro" id="IPR050139">
    <property type="entry name" value="GMP_reductase"/>
</dbReference>
<dbReference type="Gene3D" id="3.20.20.70">
    <property type="entry name" value="Aldolase class I"/>
    <property type="match status" value="1"/>
</dbReference>
<evidence type="ECO:0000256" key="2">
    <source>
        <dbReference type="ARBA" id="ARBA00015800"/>
    </source>
</evidence>
<dbReference type="PANTHER" id="PTHR43170:SF5">
    <property type="entry name" value="GMP REDUCTASE"/>
    <property type="match status" value="1"/>
</dbReference>
<dbReference type="GO" id="GO:0003920">
    <property type="term" value="F:GMP reductase activity"/>
    <property type="evidence" value="ECO:0007669"/>
    <property type="project" value="UniProtKB-EC"/>
</dbReference>
<evidence type="ECO:0000259" key="5">
    <source>
        <dbReference type="Pfam" id="PF00478"/>
    </source>
</evidence>
<sequence>MDKGLDFDDALLLPMHSHIESREDVDLSLSLSDFLELEFPIIASPMEGIISLKLIIGLSYLGGIGILHRFYNRLDKFPNYDWEDDISFLAKKCKDLNFGVAIGLGSIDVAHHALDSGVKIICIDVANGYLESVLKFTERVSDLIFSNKYDTLVMSGNVADGHGLIALINSGANLVRVGIGSGGLCTTRNVTGVGVPQLSAIDSCKLASDAKWLDSKSMIVADGGIRNSGDAVKALAIGADLVMIGSLFGTVYESANKGIIYGMASRKLQEEYYHTTKSVEGIEKALEKTQSLDDFISEFTWNMRSAFTYLNARNLYDLRLNAEFIRTGKGSIKRL</sequence>
<evidence type="ECO:0000256" key="3">
    <source>
        <dbReference type="ARBA" id="ARBA00022857"/>
    </source>
</evidence>
<dbReference type="PANTHER" id="PTHR43170">
    <property type="entry name" value="GMP REDUCTASE"/>
    <property type="match status" value="1"/>
</dbReference>
<gene>
    <name evidence="6" type="ORF">LCGC14_1499540</name>
</gene>
<proteinExistence type="predicted"/>
<dbReference type="AlphaFoldDB" id="A0A0F9M5W7"/>
<evidence type="ECO:0000256" key="1">
    <source>
        <dbReference type="ARBA" id="ARBA00012678"/>
    </source>
</evidence>
<feature type="domain" description="IMP dehydrogenase/GMP reductase" evidence="5">
    <location>
        <begin position="4"/>
        <end position="331"/>
    </location>
</feature>
<evidence type="ECO:0000313" key="6">
    <source>
        <dbReference type="EMBL" id="KKM64617.1"/>
    </source>
</evidence>
<dbReference type="InterPro" id="IPR001093">
    <property type="entry name" value="IMP_DH_GMPRt"/>
</dbReference>